<dbReference type="InterPro" id="IPR029063">
    <property type="entry name" value="SAM-dependent_MTases_sf"/>
</dbReference>
<sequence>MTRVASSHSPDPAPEPADRLHRDADPGPGSDPAPEAAPDADPATAAFRELLTGPGRALLDRLAAGHRPEDEIALVTRLRRDHPAELVSAALAQAALRRRAAAKFAPEDAARMFFTADGVEQATRAEVARHRARRMAALGARRVADLCCGNGGDAVELARAGLRVLAVDRSPLACAAARANADALGVGDLVEVRQDDVTTTDLADCDALFVDPARRAGGSRRFDPEAYSPALSWSVAAARRLPVAALKTGPGIDHADLPADAETEWVSDGGAVKEAVLWFGTGLPGRYRATLLPAGDSFLTDATTEPPTGEAGRYLYEPDGAVIRARGVADVVAEVGGRLLDPAIAYVTADTLVATRRATAYELTDVLPFGLKRLKALLRERGIGSLTIKKRGFAMTPEELRAKLRLEPRRHRATATLFLTRSAAGPLMMLGHPAEQPTH</sequence>
<organism evidence="4 5">
    <name type="scientific">Streptomyces bohaiensis</name>
    <dbReference type="NCBI Taxonomy" id="1431344"/>
    <lineage>
        <taxon>Bacteria</taxon>
        <taxon>Bacillati</taxon>
        <taxon>Actinomycetota</taxon>
        <taxon>Actinomycetes</taxon>
        <taxon>Kitasatosporales</taxon>
        <taxon>Streptomycetaceae</taxon>
        <taxon>Streptomyces</taxon>
    </lineage>
</organism>
<feature type="region of interest" description="Disordered" evidence="1">
    <location>
        <begin position="1"/>
        <end position="40"/>
    </location>
</feature>
<dbReference type="InterPro" id="IPR041497">
    <property type="entry name" value="Thump-like"/>
</dbReference>
<evidence type="ECO:0000256" key="1">
    <source>
        <dbReference type="SAM" id="MobiDB-lite"/>
    </source>
</evidence>
<dbReference type="EMBL" id="JAAVJC010000270">
    <property type="protein sequence ID" value="NJQ17265.1"/>
    <property type="molecule type" value="Genomic_DNA"/>
</dbReference>
<evidence type="ECO:0000259" key="3">
    <source>
        <dbReference type="Pfam" id="PF18096"/>
    </source>
</evidence>
<dbReference type="CDD" id="cd02440">
    <property type="entry name" value="AdoMet_MTases"/>
    <property type="match status" value="1"/>
</dbReference>
<dbReference type="SUPFAM" id="SSF53335">
    <property type="entry name" value="S-adenosyl-L-methionine-dependent methyltransferases"/>
    <property type="match status" value="1"/>
</dbReference>
<dbReference type="GO" id="GO:0032259">
    <property type="term" value="P:methylation"/>
    <property type="evidence" value="ECO:0007669"/>
    <property type="project" value="UniProtKB-KW"/>
</dbReference>
<dbReference type="GO" id="GO:0008168">
    <property type="term" value="F:methyltransferase activity"/>
    <property type="evidence" value="ECO:0007669"/>
    <property type="project" value="UniProtKB-KW"/>
</dbReference>
<dbReference type="PANTHER" id="PTHR14741">
    <property type="entry name" value="S-ADENOSYLMETHIONINE-DEPENDENT METHYLTRANSFERASE RELATED"/>
    <property type="match status" value="1"/>
</dbReference>
<keyword evidence="5" id="KW-1185">Reference proteome</keyword>
<protein>
    <submittedName>
        <fullName evidence="4">Class I SAM-dependent methyltransferase</fullName>
    </submittedName>
</protein>
<dbReference type="Gene3D" id="3.40.50.150">
    <property type="entry name" value="Vaccinia Virus protein VP39"/>
    <property type="match status" value="1"/>
</dbReference>
<evidence type="ECO:0000313" key="5">
    <source>
        <dbReference type="Proteomes" id="UP000727056"/>
    </source>
</evidence>
<dbReference type="Proteomes" id="UP000727056">
    <property type="component" value="Unassembled WGS sequence"/>
</dbReference>
<keyword evidence="4" id="KW-0808">Transferase</keyword>
<feature type="domain" description="THUMP-like" evidence="3">
    <location>
        <begin position="358"/>
        <end position="432"/>
    </location>
</feature>
<feature type="domain" description="Methyltransferase" evidence="2">
    <location>
        <begin position="143"/>
        <end position="206"/>
    </location>
</feature>
<name>A0ABX1CDU4_9ACTN</name>
<comment type="caution">
    <text evidence="4">The sequence shown here is derived from an EMBL/GenBank/DDBJ whole genome shotgun (WGS) entry which is preliminary data.</text>
</comment>
<proteinExistence type="predicted"/>
<keyword evidence="4" id="KW-0489">Methyltransferase</keyword>
<gene>
    <name evidence="4" type="ORF">HCN52_20550</name>
</gene>
<feature type="compositionally biased region" description="Basic and acidic residues" evidence="1">
    <location>
        <begin position="16"/>
        <end position="25"/>
    </location>
</feature>
<evidence type="ECO:0000259" key="2">
    <source>
        <dbReference type="Pfam" id="PF13649"/>
    </source>
</evidence>
<dbReference type="Pfam" id="PF18096">
    <property type="entry name" value="Thump_like"/>
    <property type="match status" value="1"/>
</dbReference>
<evidence type="ECO:0000313" key="4">
    <source>
        <dbReference type="EMBL" id="NJQ17265.1"/>
    </source>
</evidence>
<dbReference type="InterPro" id="IPR041698">
    <property type="entry name" value="Methyltransf_25"/>
</dbReference>
<dbReference type="Pfam" id="PF13649">
    <property type="entry name" value="Methyltransf_25"/>
    <property type="match status" value="1"/>
</dbReference>
<feature type="compositionally biased region" description="Low complexity" evidence="1">
    <location>
        <begin position="26"/>
        <end position="40"/>
    </location>
</feature>
<dbReference type="PANTHER" id="PTHR14741:SF32">
    <property type="entry name" value="TRIMETHYLGUANOSINE SYNTHASE"/>
    <property type="match status" value="1"/>
</dbReference>
<accession>A0ABX1CDU4</accession>
<reference evidence="4 5" key="1">
    <citation type="submission" date="2020-03" db="EMBL/GenBank/DDBJ databases">
        <title>Draft genome of Streptomyces sp. ventii, isolated from the Axial Seamount in the Pacific Ocean, and resequencing of the two type strains Streptomyces lonarensis strain NCL 716 and Streptomyces bohaiensis strain 11A07.</title>
        <authorList>
            <person name="Loughran R.M."/>
            <person name="Pfannmuller K.M."/>
            <person name="Wasson B.J."/>
            <person name="Deadmond M.C."/>
            <person name="Paddock B.E."/>
            <person name="Koyack M.J."/>
            <person name="Gallegos D.A."/>
            <person name="Mitchell E.A."/>
            <person name="Ushijima B."/>
            <person name="Saw J.H."/>
            <person name="Mcphail K.L."/>
            <person name="Videau P."/>
        </authorList>
    </citation>
    <scope>NUCLEOTIDE SEQUENCE [LARGE SCALE GENOMIC DNA]</scope>
    <source>
        <strain evidence="4 5">11A07</strain>
    </source>
</reference>